<comment type="caution">
    <text evidence="1">The sequence shown here is derived from an EMBL/GenBank/DDBJ whole genome shotgun (WGS) entry which is preliminary data.</text>
</comment>
<keyword evidence="2" id="KW-1185">Reference proteome</keyword>
<accession>A0A317F3L4</accession>
<dbReference type="RefSeq" id="WP_109928604.1">
    <property type="nucleotide sequence ID" value="NZ_QGNY01000002.1"/>
</dbReference>
<dbReference type="NCBIfam" id="TIGR04256">
    <property type="entry name" value="GxxExxY"/>
    <property type="match status" value="1"/>
</dbReference>
<protein>
    <submittedName>
        <fullName evidence="1">GxxExxY protein</fullName>
    </submittedName>
</protein>
<dbReference type="OrthoDB" id="1119698at2"/>
<sequence length="126" mass="14126">MDENDISYQIRGAIFTVYNALGPGLLESAYEIVLAHVLIKNGLEVKRQVQLPIFFDDEELDAGYRLDLLVNDRVIVEIKSVEILGPVHHKQVLTYLKLSGLKLGILVNFNASDISQSIHRKVNGLL</sequence>
<gene>
    <name evidence="1" type="ORF">DF947_04915</name>
</gene>
<proteinExistence type="predicted"/>
<dbReference type="InterPro" id="IPR026350">
    <property type="entry name" value="GxxExxY"/>
</dbReference>
<dbReference type="Pfam" id="PF13366">
    <property type="entry name" value="PDDEXK_3"/>
    <property type="match status" value="1"/>
</dbReference>
<dbReference type="Proteomes" id="UP000245391">
    <property type="component" value="Unassembled WGS sequence"/>
</dbReference>
<evidence type="ECO:0000313" key="2">
    <source>
        <dbReference type="Proteomes" id="UP000245391"/>
    </source>
</evidence>
<dbReference type="EMBL" id="QGNY01000002">
    <property type="protein sequence ID" value="PWS32429.1"/>
    <property type="molecule type" value="Genomic_DNA"/>
</dbReference>
<organism evidence="1 2">
    <name type="scientific">Pedobacter paludis</name>
    <dbReference type="NCBI Taxonomy" id="2203212"/>
    <lineage>
        <taxon>Bacteria</taxon>
        <taxon>Pseudomonadati</taxon>
        <taxon>Bacteroidota</taxon>
        <taxon>Sphingobacteriia</taxon>
        <taxon>Sphingobacteriales</taxon>
        <taxon>Sphingobacteriaceae</taxon>
        <taxon>Pedobacter</taxon>
    </lineage>
</organism>
<name>A0A317F3L4_9SPHI</name>
<reference evidence="2" key="1">
    <citation type="submission" date="2018-05" db="EMBL/GenBank/DDBJ databases">
        <title>Pedobacter paludis sp. nov., isolated from wetland soil.</title>
        <authorList>
            <person name="Zhang Y."/>
        </authorList>
    </citation>
    <scope>NUCLEOTIDE SEQUENCE [LARGE SCALE GENOMIC DNA]</scope>
    <source>
        <strain evidence="2">R-8</strain>
    </source>
</reference>
<dbReference type="AlphaFoldDB" id="A0A317F3L4"/>
<evidence type="ECO:0000313" key="1">
    <source>
        <dbReference type="EMBL" id="PWS32429.1"/>
    </source>
</evidence>